<name>A0A553UQF8_9HELI</name>
<dbReference type="EMBL" id="VKGC01000015">
    <property type="protein sequence ID" value="TSA82405.1"/>
    <property type="molecule type" value="Genomic_DNA"/>
</dbReference>
<accession>A0A553UQF8</accession>
<proteinExistence type="predicted"/>
<dbReference type="AlphaFoldDB" id="A0A553UQF8"/>
<sequence>MAGVFASCQPEPPPTQNQHQSTVQEPPKQEARQLRPRPMVIKIQPRGPSKVVFSQEDYYPLSGRDVGVEKSNGKLFLEIYSFKLQKFMQGEVFPTKLQTQIFALNNSSTQITNIEGQIDIYKYSQKKQKVANINAIYQRYTLTQKTPTRFEIAIQAIPPYFNVSNCRIVIRKQLIDTFTHSREVMINLDFKRELRNKAVFNLFLECPK</sequence>
<reference evidence="2 3" key="1">
    <citation type="submission" date="2019-07" db="EMBL/GenBank/DDBJ databases">
        <title>Helicobacter labacensis sp. nov., Helicobacter mehlei sp. nov. and Helicobacter vulpis sp. nov., isolated from gastric mucosa of red fox (Vulpis vulpis).</title>
        <authorList>
            <person name="Kusar D."/>
            <person name="Gruntar I."/>
            <person name="Pate M."/>
            <person name="Zajc U."/>
            <person name="Ocepek M."/>
        </authorList>
    </citation>
    <scope>NUCLEOTIDE SEQUENCE [LARGE SCALE GENOMIC DNA]</scope>
    <source>
        <strain evidence="2 3">L8b</strain>
    </source>
</reference>
<evidence type="ECO:0000313" key="3">
    <source>
        <dbReference type="Proteomes" id="UP000319322"/>
    </source>
</evidence>
<reference evidence="3" key="2">
    <citation type="submission" date="2019-07" db="EMBL/GenBank/DDBJ databases">
        <title>Helicobacter labacensis sp. nov., Helicobacter mehlei sp. nov. and Helicobacter vulpis sp. nov., isolated from gastric mucosa of red fox (Vulpis vulpis).</title>
        <authorList>
            <person name="Papic B."/>
        </authorList>
    </citation>
    <scope>NUCLEOTIDE SEQUENCE [LARGE SCALE GENOMIC DNA]</scope>
    <source>
        <strain evidence="3">L8b</strain>
    </source>
</reference>
<comment type="caution">
    <text evidence="2">The sequence shown here is derived from an EMBL/GenBank/DDBJ whole genome shotgun (WGS) entry which is preliminary data.</text>
</comment>
<dbReference type="Proteomes" id="UP000319322">
    <property type="component" value="Unassembled WGS sequence"/>
</dbReference>
<dbReference type="OrthoDB" id="5323206at2"/>
<reference evidence="2 3" key="3">
    <citation type="submission" date="2019-07" db="EMBL/GenBank/DDBJ databases">
        <authorList>
            <person name="Papic B."/>
        </authorList>
    </citation>
    <scope>NUCLEOTIDE SEQUENCE [LARGE SCALE GENOMIC DNA]</scope>
    <source>
        <strain evidence="2 3">L8b</strain>
    </source>
</reference>
<gene>
    <name evidence="2" type="ORF">FNE76_05935</name>
</gene>
<protein>
    <submittedName>
        <fullName evidence="2">Cell surface protein</fullName>
    </submittedName>
</protein>
<evidence type="ECO:0000256" key="1">
    <source>
        <dbReference type="SAM" id="MobiDB-lite"/>
    </source>
</evidence>
<feature type="region of interest" description="Disordered" evidence="1">
    <location>
        <begin position="1"/>
        <end position="38"/>
    </location>
</feature>
<evidence type="ECO:0000313" key="2">
    <source>
        <dbReference type="EMBL" id="TSA82405.1"/>
    </source>
</evidence>
<keyword evidence="3" id="KW-1185">Reference proteome</keyword>
<organism evidence="2 3">
    <name type="scientific">Helicobacter mehlei</name>
    <dbReference type="NCBI Taxonomy" id="2316080"/>
    <lineage>
        <taxon>Bacteria</taxon>
        <taxon>Pseudomonadati</taxon>
        <taxon>Campylobacterota</taxon>
        <taxon>Epsilonproteobacteria</taxon>
        <taxon>Campylobacterales</taxon>
        <taxon>Helicobacteraceae</taxon>
        <taxon>Helicobacter</taxon>
    </lineage>
</organism>